<dbReference type="EMBL" id="KN818264">
    <property type="protein sequence ID" value="KIL62992.1"/>
    <property type="molecule type" value="Genomic_DNA"/>
</dbReference>
<keyword evidence="2" id="KW-0472">Membrane</keyword>
<protein>
    <submittedName>
        <fullName evidence="3">Uncharacterized protein</fullName>
    </submittedName>
</protein>
<evidence type="ECO:0000256" key="1">
    <source>
        <dbReference type="SAM" id="MobiDB-lite"/>
    </source>
</evidence>
<evidence type="ECO:0000256" key="2">
    <source>
        <dbReference type="SAM" id="Phobius"/>
    </source>
</evidence>
<accession>A0A0C2WN26</accession>
<feature type="transmembrane region" description="Helical" evidence="2">
    <location>
        <begin position="37"/>
        <end position="56"/>
    </location>
</feature>
<sequence length="85" mass="9468">MGRGASVDGTRARFRVKPLHTNFFDRGCSLSVGANNALRVLGLLSPVAMPVPICICKKNKKKRKQTSQPSLNEVKERKYRKLPAM</sequence>
<reference evidence="3 4" key="1">
    <citation type="submission" date="2014-04" db="EMBL/GenBank/DDBJ databases">
        <title>Evolutionary Origins and Diversification of the Mycorrhizal Mutualists.</title>
        <authorList>
            <consortium name="DOE Joint Genome Institute"/>
            <consortium name="Mycorrhizal Genomics Consortium"/>
            <person name="Kohler A."/>
            <person name="Kuo A."/>
            <person name="Nagy L.G."/>
            <person name="Floudas D."/>
            <person name="Copeland A."/>
            <person name="Barry K.W."/>
            <person name="Cichocki N."/>
            <person name="Veneault-Fourrey C."/>
            <person name="LaButti K."/>
            <person name="Lindquist E.A."/>
            <person name="Lipzen A."/>
            <person name="Lundell T."/>
            <person name="Morin E."/>
            <person name="Murat C."/>
            <person name="Riley R."/>
            <person name="Ohm R."/>
            <person name="Sun H."/>
            <person name="Tunlid A."/>
            <person name="Henrissat B."/>
            <person name="Grigoriev I.V."/>
            <person name="Hibbett D.S."/>
            <person name="Martin F."/>
        </authorList>
    </citation>
    <scope>NUCLEOTIDE SEQUENCE [LARGE SCALE GENOMIC DNA]</scope>
    <source>
        <strain evidence="3 4">Koide BX008</strain>
    </source>
</reference>
<feature type="region of interest" description="Disordered" evidence="1">
    <location>
        <begin position="62"/>
        <end position="85"/>
    </location>
</feature>
<dbReference type="Proteomes" id="UP000054549">
    <property type="component" value="Unassembled WGS sequence"/>
</dbReference>
<dbReference type="InParanoid" id="A0A0C2WN26"/>
<name>A0A0C2WN26_AMAMK</name>
<organism evidence="3 4">
    <name type="scientific">Amanita muscaria (strain Koide BX008)</name>
    <dbReference type="NCBI Taxonomy" id="946122"/>
    <lineage>
        <taxon>Eukaryota</taxon>
        <taxon>Fungi</taxon>
        <taxon>Dikarya</taxon>
        <taxon>Basidiomycota</taxon>
        <taxon>Agaricomycotina</taxon>
        <taxon>Agaricomycetes</taxon>
        <taxon>Agaricomycetidae</taxon>
        <taxon>Agaricales</taxon>
        <taxon>Pluteineae</taxon>
        <taxon>Amanitaceae</taxon>
        <taxon>Amanita</taxon>
    </lineage>
</organism>
<keyword evidence="2" id="KW-1133">Transmembrane helix</keyword>
<keyword evidence="4" id="KW-1185">Reference proteome</keyword>
<gene>
    <name evidence="3" type="ORF">M378DRAFT_165089</name>
</gene>
<keyword evidence="2" id="KW-0812">Transmembrane</keyword>
<evidence type="ECO:0000313" key="4">
    <source>
        <dbReference type="Proteomes" id="UP000054549"/>
    </source>
</evidence>
<dbReference type="AlphaFoldDB" id="A0A0C2WN26"/>
<evidence type="ECO:0000313" key="3">
    <source>
        <dbReference type="EMBL" id="KIL62992.1"/>
    </source>
</evidence>
<proteinExistence type="predicted"/>
<dbReference type="HOGENOM" id="CLU_2512183_0_0_1"/>